<dbReference type="EMBL" id="FWYF01000001">
    <property type="protein sequence ID" value="SMD32992.1"/>
    <property type="molecule type" value="Genomic_DNA"/>
</dbReference>
<organism evidence="2 3">
    <name type="scientific">Reichenbachiella faecimaris</name>
    <dbReference type="NCBI Taxonomy" id="692418"/>
    <lineage>
        <taxon>Bacteria</taxon>
        <taxon>Pseudomonadati</taxon>
        <taxon>Bacteroidota</taxon>
        <taxon>Cytophagia</taxon>
        <taxon>Cytophagales</taxon>
        <taxon>Reichenbachiellaceae</taxon>
        <taxon>Reichenbachiella</taxon>
    </lineage>
</organism>
<evidence type="ECO:0000259" key="1">
    <source>
        <dbReference type="Pfam" id="PF13115"/>
    </source>
</evidence>
<dbReference type="Proteomes" id="UP000192472">
    <property type="component" value="Unassembled WGS sequence"/>
</dbReference>
<sequence length="280" mass="31350">MGSGAQVTIFQTMKNLHKILFIAVLAIAQACSDDNDDMNPSEGMIEVASIAVPDSDFKVVMFIGENETLEVGYNEFSLGLYTNDGEWLSHSHLSITPMMDMFEMDMMHSAPFESDEHDASKEMLQTFATVFLMPSAMGDWTLNVSINEMDSEFQGEVSLPVTVTAPELTRLKSATSNEVGYFITMIDNPDFAVDSNEIEFTIHKRETMMSWPAVEDLTIEIKPWMDAMDHGSPHNVNPVHAENGHYKGIVNFTMTGEWTIYITVMDGDELILDDSFTIEL</sequence>
<reference evidence="2 3" key="1">
    <citation type="submission" date="2017-04" db="EMBL/GenBank/DDBJ databases">
        <authorList>
            <person name="Afonso C.L."/>
            <person name="Miller P.J."/>
            <person name="Scott M.A."/>
            <person name="Spackman E."/>
            <person name="Goraichik I."/>
            <person name="Dimitrov K.M."/>
            <person name="Suarez D.L."/>
            <person name="Swayne D.E."/>
        </authorList>
    </citation>
    <scope>NUCLEOTIDE SEQUENCE [LARGE SCALE GENOMIC DNA]</scope>
    <source>
        <strain evidence="2 3">DSM 26133</strain>
    </source>
</reference>
<keyword evidence="3" id="KW-1185">Reference proteome</keyword>
<evidence type="ECO:0000313" key="3">
    <source>
        <dbReference type="Proteomes" id="UP000192472"/>
    </source>
</evidence>
<evidence type="ECO:0000313" key="2">
    <source>
        <dbReference type="EMBL" id="SMD32992.1"/>
    </source>
</evidence>
<accession>A0A1W2G974</accession>
<proteinExistence type="predicted"/>
<dbReference type="STRING" id="692418.SAMN04488029_1354"/>
<dbReference type="Pfam" id="PF13115">
    <property type="entry name" value="YtkA"/>
    <property type="match status" value="1"/>
</dbReference>
<dbReference type="AlphaFoldDB" id="A0A1W2G974"/>
<dbReference type="InterPro" id="IPR032693">
    <property type="entry name" value="YtkA-like_dom"/>
</dbReference>
<gene>
    <name evidence="2" type="ORF">SAMN04488029_1354</name>
</gene>
<feature type="domain" description="YtkA-like" evidence="1">
    <location>
        <begin position="183"/>
        <end position="262"/>
    </location>
</feature>
<name>A0A1W2G974_REIFA</name>
<protein>
    <submittedName>
        <fullName evidence="2">YtkA-like</fullName>
    </submittedName>
</protein>
<dbReference type="OrthoDB" id="1065544at2"/>